<dbReference type="Proteomes" id="UP000004968">
    <property type="component" value="Unassembled WGS sequence"/>
</dbReference>
<organism evidence="2 3">
    <name type="scientific">Hungatella hathewayi DSM 13479</name>
    <dbReference type="NCBI Taxonomy" id="566550"/>
    <lineage>
        <taxon>Bacteria</taxon>
        <taxon>Bacillati</taxon>
        <taxon>Bacillota</taxon>
        <taxon>Clostridia</taxon>
        <taxon>Lachnospirales</taxon>
        <taxon>Lachnospiraceae</taxon>
        <taxon>Hungatella</taxon>
    </lineage>
</organism>
<keyword evidence="1" id="KW-0472">Membrane</keyword>
<keyword evidence="1" id="KW-0812">Transmembrane</keyword>
<sequence>MDKRFYVIRYCAIKRKIKLYCGQMKAEMLLFILTLQFLPYFLIIGGQRFTGISQEE</sequence>
<evidence type="ECO:0000313" key="2">
    <source>
        <dbReference type="EMBL" id="EFD00674.1"/>
    </source>
</evidence>
<evidence type="ECO:0000256" key="1">
    <source>
        <dbReference type="SAM" id="Phobius"/>
    </source>
</evidence>
<feature type="transmembrane region" description="Helical" evidence="1">
    <location>
        <begin position="28"/>
        <end position="46"/>
    </location>
</feature>
<name>D3ABV6_9FIRM</name>
<gene>
    <name evidence="2" type="ORF">CLOSTHATH_01084</name>
</gene>
<protein>
    <submittedName>
        <fullName evidence="2">Uncharacterized protein</fullName>
    </submittedName>
</protein>
<proteinExistence type="predicted"/>
<comment type="caution">
    <text evidence="2">The sequence shown here is derived from an EMBL/GenBank/DDBJ whole genome shotgun (WGS) entry which is preliminary data.</text>
</comment>
<accession>D3ABV6</accession>
<dbReference type="EMBL" id="ACIO01000074">
    <property type="protein sequence ID" value="EFD00674.1"/>
    <property type="molecule type" value="Genomic_DNA"/>
</dbReference>
<evidence type="ECO:0000313" key="3">
    <source>
        <dbReference type="Proteomes" id="UP000004968"/>
    </source>
</evidence>
<keyword evidence="1" id="KW-1133">Transmembrane helix</keyword>
<dbReference type="HOGENOM" id="CLU_3008136_0_0_9"/>
<dbReference type="AlphaFoldDB" id="D3ABV6"/>
<reference evidence="2 3" key="1">
    <citation type="submission" date="2010-01" db="EMBL/GenBank/DDBJ databases">
        <authorList>
            <person name="Weinstock G."/>
            <person name="Sodergren E."/>
            <person name="Clifton S."/>
            <person name="Fulton L."/>
            <person name="Fulton B."/>
            <person name="Courtney L."/>
            <person name="Fronick C."/>
            <person name="Harrison M."/>
            <person name="Strong C."/>
            <person name="Farmer C."/>
            <person name="Delahaunty K."/>
            <person name="Markovic C."/>
            <person name="Hall O."/>
            <person name="Minx P."/>
            <person name="Tomlinson C."/>
            <person name="Mitreva M."/>
            <person name="Nelson J."/>
            <person name="Hou S."/>
            <person name="Wollam A."/>
            <person name="Pepin K.H."/>
            <person name="Johnson M."/>
            <person name="Bhonagiri V."/>
            <person name="Nash W.E."/>
            <person name="Warren W."/>
            <person name="Chinwalla A."/>
            <person name="Mardis E.R."/>
            <person name="Wilson R.K."/>
        </authorList>
    </citation>
    <scope>NUCLEOTIDE SEQUENCE [LARGE SCALE GENOMIC DNA]</scope>
    <source>
        <strain evidence="2 3">DSM 13479</strain>
    </source>
</reference>